<dbReference type="AlphaFoldDB" id="A0A8S4NH51"/>
<evidence type="ECO:0000256" key="1">
    <source>
        <dbReference type="ARBA" id="ARBA00007865"/>
    </source>
</evidence>
<dbReference type="GO" id="GO:0004061">
    <property type="term" value="F:arylformamidase activity"/>
    <property type="evidence" value="ECO:0007669"/>
    <property type="project" value="InterPro"/>
</dbReference>
<accession>A0A8S4NH51</accession>
<reference evidence="2" key="1">
    <citation type="submission" date="2022-03" db="EMBL/GenBank/DDBJ databases">
        <authorList>
            <person name="Martin C."/>
        </authorList>
    </citation>
    <scope>NUCLEOTIDE SEQUENCE</scope>
</reference>
<protein>
    <recommendedName>
        <fullName evidence="4">Cyclase family protein</fullName>
    </recommendedName>
</protein>
<dbReference type="Pfam" id="PF04199">
    <property type="entry name" value="Cyclase"/>
    <property type="match status" value="1"/>
</dbReference>
<dbReference type="EMBL" id="CAIIXF020000003">
    <property type="protein sequence ID" value="CAH1780321.1"/>
    <property type="molecule type" value="Genomic_DNA"/>
</dbReference>
<sequence>VISHRVGTPEHTSTHMDAPYHFAKFAWKLDQIPFANLHGPGVVLDREKVKKTPPGEEATVDISDAEAWESKYGRIPKGAIVIMNSGWSKYWPDANKFVGSEDAFDPSKPTVYPGMSGDLAKWLLYNRDIVGVASDTISCDRGSDLEWPVHKILLPENIWCAEMVTNIDRIPVNGAELYFLPMKIREGSGAPARVFAVWKDKKEE</sequence>
<evidence type="ECO:0000313" key="3">
    <source>
        <dbReference type="Proteomes" id="UP000749559"/>
    </source>
</evidence>
<evidence type="ECO:0008006" key="4">
    <source>
        <dbReference type="Google" id="ProtNLM"/>
    </source>
</evidence>
<feature type="non-terminal residue" evidence="2">
    <location>
        <position position="1"/>
    </location>
</feature>
<gene>
    <name evidence="2" type="ORF">OFUS_LOCUS7025</name>
</gene>
<dbReference type="PANTHER" id="PTHR31118">
    <property type="entry name" value="CYCLASE-LIKE PROTEIN 2"/>
    <property type="match status" value="1"/>
</dbReference>
<dbReference type="Proteomes" id="UP000749559">
    <property type="component" value="Unassembled WGS sequence"/>
</dbReference>
<evidence type="ECO:0000313" key="2">
    <source>
        <dbReference type="EMBL" id="CAH1780321.1"/>
    </source>
</evidence>
<proteinExistence type="inferred from homology"/>
<dbReference type="InterPro" id="IPR007325">
    <property type="entry name" value="KFase/CYL"/>
</dbReference>
<comment type="caution">
    <text evidence="2">The sequence shown here is derived from an EMBL/GenBank/DDBJ whole genome shotgun (WGS) entry which is preliminary data.</text>
</comment>
<dbReference type="Gene3D" id="3.50.30.50">
    <property type="entry name" value="Putative cyclase"/>
    <property type="match status" value="1"/>
</dbReference>
<comment type="similarity">
    <text evidence="1">Belongs to the Cyclase 1 superfamily.</text>
</comment>
<dbReference type="OrthoDB" id="7108654at2759"/>
<dbReference type="InterPro" id="IPR037175">
    <property type="entry name" value="KFase_sf"/>
</dbReference>
<dbReference type="GO" id="GO:0019441">
    <property type="term" value="P:L-tryptophan catabolic process to kynurenine"/>
    <property type="evidence" value="ECO:0007669"/>
    <property type="project" value="InterPro"/>
</dbReference>
<name>A0A8S4NH51_OWEFU</name>
<keyword evidence="3" id="KW-1185">Reference proteome</keyword>
<organism evidence="2 3">
    <name type="scientific">Owenia fusiformis</name>
    <name type="common">Polychaete worm</name>
    <dbReference type="NCBI Taxonomy" id="6347"/>
    <lineage>
        <taxon>Eukaryota</taxon>
        <taxon>Metazoa</taxon>
        <taxon>Spiralia</taxon>
        <taxon>Lophotrochozoa</taxon>
        <taxon>Annelida</taxon>
        <taxon>Polychaeta</taxon>
        <taxon>Sedentaria</taxon>
        <taxon>Canalipalpata</taxon>
        <taxon>Sabellida</taxon>
        <taxon>Oweniida</taxon>
        <taxon>Oweniidae</taxon>
        <taxon>Owenia</taxon>
    </lineage>
</organism>
<dbReference type="SUPFAM" id="SSF102198">
    <property type="entry name" value="Putative cyclase"/>
    <property type="match status" value="1"/>
</dbReference>
<dbReference type="PANTHER" id="PTHR31118:SF12">
    <property type="entry name" value="CYCLASE-LIKE PROTEIN 2"/>
    <property type="match status" value="1"/>
</dbReference>